<accession>A0ABX8S3A5</accession>
<evidence type="ECO:0000313" key="2">
    <source>
        <dbReference type="EMBL" id="QXN95727.1"/>
    </source>
</evidence>
<dbReference type="Proteomes" id="UP000694257">
    <property type="component" value="Chromosome"/>
</dbReference>
<gene>
    <name evidence="2" type="ORF">KV110_23985</name>
</gene>
<dbReference type="PANTHER" id="PTHR30204">
    <property type="entry name" value="REDOX-CYCLING DRUG-SENSING TRANSCRIPTIONAL ACTIVATOR SOXR"/>
    <property type="match status" value="1"/>
</dbReference>
<dbReference type="InterPro" id="IPR000551">
    <property type="entry name" value="MerR-type_HTH_dom"/>
</dbReference>
<dbReference type="PROSITE" id="PS50937">
    <property type="entry name" value="HTH_MERR_2"/>
    <property type="match status" value="1"/>
</dbReference>
<protein>
    <submittedName>
        <fullName evidence="2">MerR family transcriptional regulator</fullName>
    </submittedName>
</protein>
<dbReference type="EMBL" id="CP078145">
    <property type="protein sequence ID" value="QXN95727.1"/>
    <property type="molecule type" value="Genomic_DNA"/>
</dbReference>
<dbReference type="CDD" id="cd00592">
    <property type="entry name" value="HTH_MerR-like"/>
    <property type="match status" value="1"/>
</dbReference>
<keyword evidence="3" id="KW-1185">Reference proteome</keyword>
<sequence>MQGPEKFCETTDAAGDGFTIGQAAAFAGIAVTTVRHYHRHGLIDEPERDSCGCRRYRSAELLRLVQVRTLAGAGVPLAEIGDLLDYLAQIEDILDSR</sequence>
<organism evidence="2 3">
    <name type="scientific">Nocardia iowensis</name>
    <dbReference type="NCBI Taxonomy" id="204891"/>
    <lineage>
        <taxon>Bacteria</taxon>
        <taxon>Bacillati</taxon>
        <taxon>Actinomycetota</taxon>
        <taxon>Actinomycetes</taxon>
        <taxon>Mycobacteriales</taxon>
        <taxon>Nocardiaceae</taxon>
        <taxon>Nocardia</taxon>
    </lineage>
</organism>
<dbReference type="SMART" id="SM00422">
    <property type="entry name" value="HTH_MERR"/>
    <property type="match status" value="1"/>
</dbReference>
<dbReference type="Pfam" id="PF13411">
    <property type="entry name" value="MerR_1"/>
    <property type="match status" value="1"/>
</dbReference>
<reference evidence="2 3" key="1">
    <citation type="submission" date="2021-07" db="EMBL/GenBank/DDBJ databases">
        <title>Whole Genome Sequence of Nocardia Iowensis.</title>
        <authorList>
            <person name="Lamm A."/>
            <person name="Collins-Fairclough A.M."/>
            <person name="Bunk B."/>
            <person name="Sproer C."/>
        </authorList>
    </citation>
    <scope>NUCLEOTIDE SEQUENCE [LARGE SCALE GENOMIC DNA]</scope>
    <source>
        <strain evidence="2 3">NRRL 5646</strain>
    </source>
</reference>
<dbReference type="PANTHER" id="PTHR30204:SF93">
    <property type="entry name" value="HTH MERR-TYPE DOMAIN-CONTAINING PROTEIN"/>
    <property type="match status" value="1"/>
</dbReference>
<dbReference type="InterPro" id="IPR047057">
    <property type="entry name" value="MerR_fam"/>
</dbReference>
<feature type="domain" description="HTH merR-type" evidence="1">
    <location>
        <begin position="17"/>
        <end position="86"/>
    </location>
</feature>
<evidence type="ECO:0000259" key="1">
    <source>
        <dbReference type="PROSITE" id="PS50937"/>
    </source>
</evidence>
<proteinExistence type="predicted"/>
<evidence type="ECO:0000313" key="3">
    <source>
        <dbReference type="Proteomes" id="UP000694257"/>
    </source>
</evidence>
<name>A0ABX8S3A5_NOCIO</name>